<dbReference type="SUPFAM" id="SSF53098">
    <property type="entry name" value="Ribonuclease H-like"/>
    <property type="match status" value="1"/>
</dbReference>
<reference evidence="3" key="2">
    <citation type="submission" date="2025-08" db="UniProtKB">
        <authorList>
            <consortium name="RefSeq"/>
        </authorList>
    </citation>
    <scope>IDENTIFICATION</scope>
    <source>
        <tissue evidence="3">Leaf</tissue>
    </source>
</reference>
<sequence length="212" mass="24809">MWRLWRSRNDFLFRKINRSPLSEARKGIQEADEWYEATRTSAITPTNNQSSNLPTRRILQQWHAPPEGWLKCNFDSRYIQDREYTSSGWIIRDSNGQVTLSGCAKLQQLHSALQAEALGFLHVLQVTWYRGLHYVWFEGDNLELTNLGKDHHKIGPLLYDIRHWMSKLPHSSLGHVCREENTAADKLSHHASLMNHMYQVFDVIPNWLTNSL</sequence>
<evidence type="ECO:0000313" key="2">
    <source>
        <dbReference type="Proteomes" id="UP000694864"/>
    </source>
</evidence>
<dbReference type="GeneID" id="104738241"/>
<evidence type="ECO:0000313" key="3">
    <source>
        <dbReference type="RefSeq" id="XP_010456748.1"/>
    </source>
</evidence>
<dbReference type="InterPro" id="IPR036397">
    <property type="entry name" value="RNaseH_sf"/>
</dbReference>
<name>A0ABM0VIK6_CAMSA</name>
<dbReference type="PANTHER" id="PTHR47074">
    <property type="entry name" value="BNAC02G40300D PROTEIN"/>
    <property type="match status" value="1"/>
</dbReference>
<dbReference type="InterPro" id="IPR052929">
    <property type="entry name" value="RNase_H-like_EbsB-rel"/>
</dbReference>
<protein>
    <submittedName>
        <fullName evidence="3">Uncharacterized protein LOC104738241</fullName>
    </submittedName>
</protein>
<dbReference type="InterPro" id="IPR044730">
    <property type="entry name" value="RNase_H-like_dom_plant"/>
</dbReference>
<dbReference type="InterPro" id="IPR012337">
    <property type="entry name" value="RNaseH-like_sf"/>
</dbReference>
<dbReference type="InterPro" id="IPR002156">
    <property type="entry name" value="RNaseH_domain"/>
</dbReference>
<feature type="domain" description="RNase H type-1" evidence="1">
    <location>
        <begin position="73"/>
        <end position="191"/>
    </location>
</feature>
<dbReference type="Gene3D" id="3.30.420.10">
    <property type="entry name" value="Ribonuclease H-like superfamily/Ribonuclease H"/>
    <property type="match status" value="1"/>
</dbReference>
<reference evidence="2" key="1">
    <citation type="journal article" date="2014" name="Nat. Commun.">
        <title>The emerging biofuel crop Camelina sativa retains a highly undifferentiated hexaploid genome structure.</title>
        <authorList>
            <person name="Kagale S."/>
            <person name="Koh C."/>
            <person name="Nixon J."/>
            <person name="Bollina V."/>
            <person name="Clarke W.E."/>
            <person name="Tuteja R."/>
            <person name="Spillane C."/>
            <person name="Robinson S.J."/>
            <person name="Links M.G."/>
            <person name="Clarke C."/>
            <person name="Higgins E.E."/>
            <person name="Huebert T."/>
            <person name="Sharpe A.G."/>
            <person name="Parkin I.A."/>
        </authorList>
    </citation>
    <scope>NUCLEOTIDE SEQUENCE [LARGE SCALE GENOMIC DNA]</scope>
    <source>
        <strain evidence="2">cv. DH55</strain>
    </source>
</reference>
<proteinExistence type="predicted"/>
<dbReference type="CDD" id="cd06222">
    <property type="entry name" value="RNase_H_like"/>
    <property type="match status" value="1"/>
</dbReference>
<organism evidence="2 3">
    <name type="scientific">Camelina sativa</name>
    <name type="common">False flax</name>
    <name type="synonym">Myagrum sativum</name>
    <dbReference type="NCBI Taxonomy" id="90675"/>
    <lineage>
        <taxon>Eukaryota</taxon>
        <taxon>Viridiplantae</taxon>
        <taxon>Streptophyta</taxon>
        <taxon>Embryophyta</taxon>
        <taxon>Tracheophyta</taxon>
        <taxon>Spermatophyta</taxon>
        <taxon>Magnoliopsida</taxon>
        <taxon>eudicotyledons</taxon>
        <taxon>Gunneridae</taxon>
        <taxon>Pentapetalae</taxon>
        <taxon>rosids</taxon>
        <taxon>malvids</taxon>
        <taxon>Brassicales</taxon>
        <taxon>Brassicaceae</taxon>
        <taxon>Camelineae</taxon>
        <taxon>Camelina</taxon>
    </lineage>
</organism>
<dbReference type="RefSeq" id="XP_010456748.1">
    <property type="nucleotide sequence ID" value="XM_010458446.1"/>
</dbReference>
<keyword evidence="2" id="KW-1185">Reference proteome</keyword>
<dbReference type="PANTHER" id="PTHR47074:SF78">
    <property type="entry name" value="GB|AAF30348.1-RELATED"/>
    <property type="match status" value="1"/>
</dbReference>
<evidence type="ECO:0000259" key="1">
    <source>
        <dbReference type="Pfam" id="PF13456"/>
    </source>
</evidence>
<dbReference type="Pfam" id="PF13456">
    <property type="entry name" value="RVT_3"/>
    <property type="match status" value="1"/>
</dbReference>
<dbReference type="Proteomes" id="UP000694864">
    <property type="component" value="Chromosome 13"/>
</dbReference>
<gene>
    <name evidence="3" type="primary">LOC104738241</name>
</gene>
<accession>A0ABM0VIK6</accession>